<dbReference type="PANTHER" id="PTHR21310">
    <property type="entry name" value="AMINOGLYCOSIDE PHOSPHOTRANSFERASE-RELATED-RELATED"/>
    <property type="match status" value="1"/>
</dbReference>
<evidence type="ECO:0000313" key="2">
    <source>
        <dbReference type="EMBL" id="RYO90907.1"/>
    </source>
</evidence>
<feature type="domain" description="Aminoglycoside phosphotransferase" evidence="1">
    <location>
        <begin position="60"/>
        <end position="252"/>
    </location>
</feature>
<organism evidence="2 3">
    <name type="scientific">Monosporascus cannonballus</name>
    <dbReference type="NCBI Taxonomy" id="155416"/>
    <lineage>
        <taxon>Eukaryota</taxon>
        <taxon>Fungi</taxon>
        <taxon>Dikarya</taxon>
        <taxon>Ascomycota</taxon>
        <taxon>Pezizomycotina</taxon>
        <taxon>Sordariomycetes</taxon>
        <taxon>Xylariomycetidae</taxon>
        <taxon>Xylariales</taxon>
        <taxon>Xylariales incertae sedis</taxon>
        <taxon>Monosporascus</taxon>
    </lineage>
</organism>
<dbReference type="InterPro" id="IPR002575">
    <property type="entry name" value="Aminoglycoside_PTrfase"/>
</dbReference>
<proteinExistence type="predicted"/>
<dbReference type="Gene3D" id="3.90.1200.10">
    <property type="match status" value="1"/>
</dbReference>
<reference evidence="2 3" key="1">
    <citation type="submission" date="2018-06" db="EMBL/GenBank/DDBJ databases">
        <title>Complete Genomes of Monosporascus.</title>
        <authorList>
            <person name="Robinson A.J."/>
            <person name="Natvig D.O."/>
        </authorList>
    </citation>
    <scope>NUCLEOTIDE SEQUENCE [LARGE SCALE GENOMIC DNA]</scope>
    <source>
        <strain evidence="2 3">CBS 609.92</strain>
    </source>
</reference>
<comment type="caution">
    <text evidence="2">The sequence shown here is derived from an EMBL/GenBank/DDBJ whole genome shotgun (WGS) entry which is preliminary data.</text>
</comment>
<evidence type="ECO:0000313" key="3">
    <source>
        <dbReference type="Proteomes" id="UP000294003"/>
    </source>
</evidence>
<accession>A0ABY0HEQ3</accession>
<gene>
    <name evidence="2" type="ORF">DL762_002447</name>
</gene>
<dbReference type="InterPro" id="IPR051678">
    <property type="entry name" value="AGP_Transferase"/>
</dbReference>
<dbReference type="SUPFAM" id="SSF56112">
    <property type="entry name" value="Protein kinase-like (PK-like)"/>
    <property type="match status" value="1"/>
</dbReference>
<dbReference type="Pfam" id="PF01636">
    <property type="entry name" value="APH"/>
    <property type="match status" value="1"/>
</dbReference>
<dbReference type="Proteomes" id="UP000294003">
    <property type="component" value="Unassembled WGS sequence"/>
</dbReference>
<keyword evidence="3" id="KW-1185">Reference proteome</keyword>
<sequence>MPSPAPYDTLFIDEAQNRLVPLPTPNDIDGSGDLLYDSPGRRVVKIHHRFAIKFGIHVQPMEAKNMLFVAKFTTVPIPKVYAIYQVRETEGISTFIVMQYLPGTTLQNLWDSMDHARKKSIARTLRTYFNELRQLQHPGYFGNIEGGPLADDMFTLTPGGKEIKKPFATEDELIKGIIRIYELETGERMAPKTRYYKYVLPTVLRGTRGPTFSHGDFQRKNVMVQPDGTIYIIDWEFASWYPDYWEYACATFASGGWRDDWHDYVRMALDEFPNQSLWLSNMKIEMWS</sequence>
<dbReference type="InterPro" id="IPR011009">
    <property type="entry name" value="Kinase-like_dom_sf"/>
</dbReference>
<dbReference type="EMBL" id="QJNS01000047">
    <property type="protein sequence ID" value="RYO90907.1"/>
    <property type="molecule type" value="Genomic_DNA"/>
</dbReference>
<evidence type="ECO:0000259" key="1">
    <source>
        <dbReference type="Pfam" id="PF01636"/>
    </source>
</evidence>
<dbReference type="PANTHER" id="PTHR21310:SF48">
    <property type="entry name" value="AMINOGLYCOSIDE PHOSPHOTRANSFERASE DOMAIN-CONTAINING PROTEIN"/>
    <property type="match status" value="1"/>
</dbReference>
<protein>
    <recommendedName>
        <fullName evidence="1">Aminoglycoside phosphotransferase domain-containing protein</fullName>
    </recommendedName>
</protein>
<dbReference type="CDD" id="cd05120">
    <property type="entry name" value="APH_ChoK_like"/>
    <property type="match status" value="1"/>
</dbReference>
<name>A0ABY0HEQ3_9PEZI</name>